<dbReference type="PANTHER" id="PTHR31389">
    <property type="entry name" value="LD39211P"/>
    <property type="match status" value="1"/>
</dbReference>
<keyword evidence="1" id="KW-0812">Transmembrane</keyword>
<dbReference type="EMBL" id="BTSX01000006">
    <property type="protein sequence ID" value="GMT07894.1"/>
    <property type="molecule type" value="Genomic_DNA"/>
</dbReference>
<keyword evidence="1" id="KW-1133">Transmembrane helix</keyword>
<sequence length="456" mass="53344">PSSCIRSEQLEGETGVRETPRWMMKHRRSGCVQDVSRVAIVLFAIGFICFFLLQFNAITIHRFNPRFQYDVSDAPREELSWMGEPKDNLTSCQCRTEAGAIVEMCYSLPENPEIKGEKFSCDHVKYLEGLDLLHRRETLVEDDTLEFTVIVTAASADFFHHVARLIDRSRKVHPDVRVIVYNLGMTSQQISDLYSVCNLEICELDFLAYEPHMRNLHEFRWKPIVIAEALRKHDSFWYWDSSVVPTLGHFDRVSDLIRCRDRQKFYDSPVPSVAERDRREELEGIPSGFDENVHARNIQECRKYNYLLHSFTGHGIFAATHKDMYKYLPTNDTEIRKKKAKMFEAGLAYIVRSDDVINDVIKWYVLCALEKECMAPRNSMPSCFFEGHTQYEEWAGCHRFDQSALNILLANVNHYDRHYYTSDIVDFFRIEREFDEDEQIDMAFLACNTPMLVNNI</sequence>
<evidence type="ECO:0000256" key="1">
    <source>
        <dbReference type="SAM" id="Phobius"/>
    </source>
</evidence>
<dbReference type="AlphaFoldDB" id="A0AAV5ULG6"/>
<keyword evidence="1" id="KW-0472">Membrane</keyword>
<evidence type="ECO:0000313" key="3">
    <source>
        <dbReference type="Proteomes" id="UP001432027"/>
    </source>
</evidence>
<feature type="non-terminal residue" evidence="2">
    <location>
        <position position="1"/>
    </location>
</feature>
<dbReference type="Pfam" id="PF07801">
    <property type="entry name" value="DUF1647"/>
    <property type="match status" value="1"/>
</dbReference>
<accession>A0AAV5ULG6</accession>
<gene>
    <name evidence="2" type="ORF">PENTCL1PPCAC_30068</name>
</gene>
<name>A0AAV5ULG6_9BILA</name>
<feature type="transmembrane region" description="Helical" evidence="1">
    <location>
        <begin position="35"/>
        <end position="55"/>
    </location>
</feature>
<dbReference type="PANTHER" id="PTHR31389:SF4">
    <property type="entry name" value="LD39211P"/>
    <property type="match status" value="1"/>
</dbReference>
<organism evidence="2 3">
    <name type="scientific">Pristionchus entomophagus</name>
    <dbReference type="NCBI Taxonomy" id="358040"/>
    <lineage>
        <taxon>Eukaryota</taxon>
        <taxon>Metazoa</taxon>
        <taxon>Ecdysozoa</taxon>
        <taxon>Nematoda</taxon>
        <taxon>Chromadorea</taxon>
        <taxon>Rhabditida</taxon>
        <taxon>Rhabditina</taxon>
        <taxon>Diplogasteromorpha</taxon>
        <taxon>Diplogasteroidea</taxon>
        <taxon>Neodiplogasteridae</taxon>
        <taxon>Pristionchus</taxon>
    </lineage>
</organism>
<keyword evidence="3" id="KW-1185">Reference proteome</keyword>
<dbReference type="InterPro" id="IPR012444">
    <property type="entry name" value="DUF1647"/>
</dbReference>
<dbReference type="Proteomes" id="UP001432027">
    <property type="component" value="Unassembled WGS sequence"/>
</dbReference>
<protein>
    <submittedName>
        <fullName evidence="2">Uncharacterized protein</fullName>
    </submittedName>
</protein>
<proteinExistence type="predicted"/>
<comment type="caution">
    <text evidence="2">The sequence shown here is derived from an EMBL/GenBank/DDBJ whole genome shotgun (WGS) entry which is preliminary data.</text>
</comment>
<evidence type="ECO:0000313" key="2">
    <source>
        <dbReference type="EMBL" id="GMT07894.1"/>
    </source>
</evidence>
<reference evidence="2" key="1">
    <citation type="submission" date="2023-10" db="EMBL/GenBank/DDBJ databases">
        <title>Genome assembly of Pristionchus species.</title>
        <authorList>
            <person name="Yoshida K."/>
            <person name="Sommer R.J."/>
        </authorList>
    </citation>
    <scope>NUCLEOTIDE SEQUENCE</scope>
    <source>
        <strain evidence="2">RS0144</strain>
    </source>
</reference>